<dbReference type="NCBIfam" id="TIGR01187">
    <property type="entry name" value="potA"/>
    <property type="match status" value="1"/>
</dbReference>
<keyword evidence="10" id="KW-1185">Reference proteome</keyword>
<dbReference type="InterPro" id="IPR027417">
    <property type="entry name" value="P-loop_NTPase"/>
</dbReference>
<dbReference type="SMART" id="SM00382">
    <property type="entry name" value="AAA"/>
    <property type="match status" value="1"/>
</dbReference>
<evidence type="ECO:0000256" key="1">
    <source>
        <dbReference type="ARBA" id="ARBA00022448"/>
    </source>
</evidence>
<evidence type="ECO:0000256" key="4">
    <source>
        <dbReference type="ARBA" id="ARBA00022840"/>
    </source>
</evidence>
<evidence type="ECO:0000313" key="10">
    <source>
        <dbReference type="Proteomes" id="UP001239909"/>
    </source>
</evidence>
<keyword evidence="2 7" id="KW-1003">Cell membrane</keyword>
<evidence type="ECO:0000256" key="7">
    <source>
        <dbReference type="RuleBase" id="RU364083"/>
    </source>
</evidence>
<dbReference type="SUPFAM" id="SSF52540">
    <property type="entry name" value="P-loop containing nucleoside triphosphate hydrolases"/>
    <property type="match status" value="1"/>
</dbReference>
<dbReference type="InterPro" id="IPR013611">
    <property type="entry name" value="Transp-assoc_OB_typ2"/>
</dbReference>
<dbReference type="InterPro" id="IPR050093">
    <property type="entry name" value="ABC_SmlMolc_Importer"/>
</dbReference>
<evidence type="ECO:0000256" key="2">
    <source>
        <dbReference type="ARBA" id="ARBA00022475"/>
    </source>
</evidence>
<comment type="caution">
    <text evidence="9">The sequence shown here is derived from an EMBL/GenBank/DDBJ whole genome shotgun (WGS) entry which is preliminary data.</text>
</comment>
<comment type="function">
    <text evidence="7">Part of the ABC transporter complex PotABCD involved in spermidine/putrescine import. Responsible for energy coupling to the transport system.</text>
</comment>
<keyword evidence="1 7" id="KW-0813">Transport</keyword>
<dbReference type="EC" id="7.6.2.11" evidence="7"/>
<keyword evidence="3 7" id="KW-0547">Nucleotide-binding</keyword>
<evidence type="ECO:0000256" key="5">
    <source>
        <dbReference type="ARBA" id="ARBA00022967"/>
    </source>
</evidence>
<evidence type="ECO:0000313" key="9">
    <source>
        <dbReference type="EMBL" id="GMG83006.1"/>
    </source>
</evidence>
<feature type="domain" description="ABC transporter" evidence="8">
    <location>
        <begin position="39"/>
        <end position="273"/>
    </location>
</feature>
<evidence type="ECO:0000259" key="8">
    <source>
        <dbReference type="PROSITE" id="PS50893"/>
    </source>
</evidence>
<sequence length="394" mass="42474">MRFPARLCLDWRMDQDSISPARAAETPQETPAAQAVPAIDVLNVSKLFGEGQSAVRALDDVSVAIGENAFFTLLGPSGCGKTTLLRLIAGFDHPSAGQILLRGEDISELPPNQRSVNTVFQSYALFPHMTVRQNIGFGPKMLGWDKARIDRTVTDMLALVRMEALADRRTDQISGGQQQRVALARALAPRPKVLLLDEPLSALDYKLRKEMQTELKRLQHETGITFIFVTHDQEEALTMSDRIAVMSAGRILQIGSPREIYLHPRERFVADFIGDTNFLAAEVIEAGGGMARLRLAGGGEAEATVPEGVAATGRVTASVRPEQARLVAPGQGALTGRVAGRVYFGTDTLVTLRLADDSAFTLRVQNSLTDGEPPGEGAEAGIALAPGALQVLRD</sequence>
<keyword evidence="6 7" id="KW-0472">Membrane</keyword>
<dbReference type="Proteomes" id="UP001239909">
    <property type="component" value="Unassembled WGS sequence"/>
</dbReference>
<accession>A0ABQ6LKS1</accession>
<keyword evidence="5 7" id="KW-1278">Translocase</keyword>
<reference evidence="9 10" key="1">
    <citation type="submission" date="2023-04" db="EMBL/GenBank/DDBJ databases">
        <title>Marinoamorphus aggregata gen. nov., sp. Nov., isolate from tissue of brittle star Ophioplocus japonicus.</title>
        <authorList>
            <person name="Kawano K."/>
            <person name="Sawayama S."/>
            <person name="Nakagawa S."/>
        </authorList>
    </citation>
    <scope>NUCLEOTIDE SEQUENCE [LARGE SCALE GENOMIC DNA]</scope>
    <source>
        <strain evidence="9 10">NKW23</strain>
    </source>
</reference>
<dbReference type="Gene3D" id="3.40.50.300">
    <property type="entry name" value="P-loop containing nucleotide triphosphate hydrolases"/>
    <property type="match status" value="1"/>
</dbReference>
<dbReference type="PANTHER" id="PTHR42781:SF4">
    <property type="entry name" value="SPERMIDINE_PUTRESCINE IMPORT ATP-BINDING PROTEIN POTA"/>
    <property type="match status" value="1"/>
</dbReference>
<organism evidence="9 10">
    <name type="scientific">Paralimibaculum aggregatum</name>
    <dbReference type="NCBI Taxonomy" id="3036245"/>
    <lineage>
        <taxon>Bacteria</taxon>
        <taxon>Pseudomonadati</taxon>
        <taxon>Pseudomonadota</taxon>
        <taxon>Alphaproteobacteria</taxon>
        <taxon>Rhodobacterales</taxon>
        <taxon>Paracoccaceae</taxon>
        <taxon>Paralimibaculum</taxon>
    </lineage>
</organism>
<comment type="catalytic activity">
    <reaction evidence="7">
        <text>ATP + H2O + polyamine-[polyamine-binding protein]Side 1 = ADP + phosphate + polyamineSide 2 + [polyamine-binding protein]Side 1.</text>
        <dbReference type="EC" id="7.6.2.11"/>
    </reaction>
</comment>
<comment type="similarity">
    <text evidence="7">Belongs to the ABC transporter superfamily. Spermidine/putrescine importer (TC 3.A.1.11.1) family.</text>
</comment>
<evidence type="ECO:0000256" key="3">
    <source>
        <dbReference type="ARBA" id="ARBA00022741"/>
    </source>
</evidence>
<dbReference type="Gene3D" id="2.40.50.100">
    <property type="match status" value="1"/>
</dbReference>
<dbReference type="Pfam" id="PF08402">
    <property type="entry name" value="TOBE_2"/>
    <property type="match status" value="1"/>
</dbReference>
<dbReference type="PROSITE" id="PS50893">
    <property type="entry name" value="ABC_TRANSPORTER_2"/>
    <property type="match status" value="1"/>
</dbReference>
<protein>
    <recommendedName>
        <fullName evidence="7">Spermidine/putrescine import ATP-binding protein PotA</fullName>
        <ecNumber evidence="7">7.6.2.11</ecNumber>
    </recommendedName>
</protein>
<comment type="subunit">
    <text evidence="7">The complex is composed of two ATP-binding proteins (PotA), two transmembrane proteins (PotB and PotC) and a solute-binding protein (PotD).</text>
</comment>
<dbReference type="InterPro" id="IPR017871">
    <property type="entry name" value="ABC_transporter-like_CS"/>
</dbReference>
<proteinExistence type="inferred from homology"/>
<dbReference type="InterPro" id="IPR008995">
    <property type="entry name" value="Mo/tungstate-bd_C_term_dom"/>
</dbReference>
<dbReference type="InterPro" id="IPR003593">
    <property type="entry name" value="AAA+_ATPase"/>
</dbReference>
<dbReference type="Pfam" id="PF00005">
    <property type="entry name" value="ABC_tran"/>
    <property type="match status" value="1"/>
</dbReference>
<name>A0ABQ6LKS1_9RHOB</name>
<dbReference type="GO" id="GO:0005524">
    <property type="term" value="F:ATP binding"/>
    <property type="evidence" value="ECO:0007669"/>
    <property type="project" value="UniProtKB-KW"/>
</dbReference>
<dbReference type="EMBL" id="BSYI01000015">
    <property type="protein sequence ID" value="GMG83006.1"/>
    <property type="molecule type" value="Genomic_DNA"/>
</dbReference>
<evidence type="ECO:0000256" key="6">
    <source>
        <dbReference type="ARBA" id="ARBA00023136"/>
    </source>
</evidence>
<dbReference type="SUPFAM" id="SSF50331">
    <property type="entry name" value="MOP-like"/>
    <property type="match status" value="1"/>
</dbReference>
<gene>
    <name evidence="7" type="primary">potA</name>
    <name evidence="9" type="ORF">LNKW23_22190</name>
</gene>
<dbReference type="PANTHER" id="PTHR42781">
    <property type="entry name" value="SPERMIDINE/PUTRESCINE IMPORT ATP-BINDING PROTEIN POTA"/>
    <property type="match status" value="1"/>
</dbReference>
<dbReference type="InterPro" id="IPR003439">
    <property type="entry name" value="ABC_transporter-like_ATP-bd"/>
</dbReference>
<dbReference type="InterPro" id="IPR005893">
    <property type="entry name" value="PotA-like"/>
</dbReference>
<keyword evidence="4 7" id="KW-0067">ATP-binding</keyword>
<dbReference type="PROSITE" id="PS00211">
    <property type="entry name" value="ABC_TRANSPORTER_1"/>
    <property type="match status" value="1"/>
</dbReference>